<evidence type="ECO:0000313" key="2">
    <source>
        <dbReference type="EMBL" id="NVE93814.1"/>
    </source>
</evidence>
<proteinExistence type="predicted"/>
<organism evidence="2 3">
    <name type="scientific">Altererythrobacter lutimaris</name>
    <dbReference type="NCBI Taxonomy" id="2743979"/>
    <lineage>
        <taxon>Bacteria</taxon>
        <taxon>Pseudomonadati</taxon>
        <taxon>Pseudomonadota</taxon>
        <taxon>Alphaproteobacteria</taxon>
        <taxon>Sphingomonadales</taxon>
        <taxon>Erythrobacteraceae</taxon>
        <taxon>Altererythrobacter</taxon>
    </lineage>
</organism>
<evidence type="ECO:0000313" key="3">
    <source>
        <dbReference type="Proteomes" id="UP000546031"/>
    </source>
</evidence>
<dbReference type="EMBL" id="JABWTA010000001">
    <property type="protein sequence ID" value="NVE93814.1"/>
    <property type="molecule type" value="Genomic_DNA"/>
</dbReference>
<keyword evidence="3" id="KW-1185">Reference proteome</keyword>
<gene>
    <name evidence="2" type="ORF">HUO12_02775</name>
</gene>
<sequence length="72" mass="8244">MSDDSHVSEPPTNEFGCYDCEIIAGESYVMDDFMGLMSLVFLGVLAIITLFFFRDRFLPAIRRRLDAEDKSE</sequence>
<comment type="caution">
    <text evidence="2">The sequence shown here is derived from an EMBL/GenBank/DDBJ whole genome shotgun (WGS) entry which is preliminary data.</text>
</comment>
<feature type="transmembrane region" description="Helical" evidence="1">
    <location>
        <begin position="33"/>
        <end position="53"/>
    </location>
</feature>
<reference evidence="2 3" key="1">
    <citation type="submission" date="2020-06" db="EMBL/GenBank/DDBJ databases">
        <title>Altererythrobacter lutimaris sp. nov., a marine bacterium isolated from a tidal flat.</title>
        <authorList>
            <person name="Kim D."/>
            <person name="Yoo Y."/>
            <person name="Kim J.-J."/>
        </authorList>
    </citation>
    <scope>NUCLEOTIDE SEQUENCE [LARGE SCALE GENOMIC DNA]</scope>
    <source>
        <strain evidence="2 3">JGD-16</strain>
    </source>
</reference>
<dbReference type="AlphaFoldDB" id="A0A850H3R1"/>
<keyword evidence="1" id="KW-1133">Transmembrane helix</keyword>
<protein>
    <submittedName>
        <fullName evidence="2">Uncharacterized protein</fullName>
    </submittedName>
</protein>
<keyword evidence="1" id="KW-0472">Membrane</keyword>
<keyword evidence="1" id="KW-0812">Transmembrane</keyword>
<accession>A0A850H3R1</accession>
<evidence type="ECO:0000256" key="1">
    <source>
        <dbReference type="SAM" id="Phobius"/>
    </source>
</evidence>
<dbReference type="Proteomes" id="UP000546031">
    <property type="component" value="Unassembled WGS sequence"/>
</dbReference>
<dbReference type="RefSeq" id="WP_176272157.1">
    <property type="nucleotide sequence ID" value="NZ_JABWTA010000001.1"/>
</dbReference>
<name>A0A850H3R1_9SPHN</name>